<dbReference type="EMBL" id="JARAOO010000008">
    <property type="protein sequence ID" value="KAJ7958642.1"/>
    <property type="molecule type" value="Genomic_DNA"/>
</dbReference>
<feature type="coiled-coil region" evidence="1">
    <location>
        <begin position="2066"/>
        <end position="2107"/>
    </location>
</feature>
<dbReference type="Gene3D" id="1.10.287.1490">
    <property type="match status" value="1"/>
</dbReference>
<evidence type="ECO:0000313" key="3">
    <source>
        <dbReference type="EMBL" id="KAJ7958642.1"/>
    </source>
</evidence>
<feature type="coiled-coil region" evidence="1">
    <location>
        <begin position="706"/>
        <end position="852"/>
    </location>
</feature>
<feature type="coiled-coil region" evidence="1">
    <location>
        <begin position="2432"/>
        <end position="2532"/>
    </location>
</feature>
<evidence type="ECO:0000256" key="2">
    <source>
        <dbReference type="SAM" id="MobiDB-lite"/>
    </source>
</evidence>
<dbReference type="Proteomes" id="UP001163823">
    <property type="component" value="Chromosome 8"/>
</dbReference>
<feature type="coiled-coil region" evidence="1">
    <location>
        <begin position="1381"/>
        <end position="1509"/>
    </location>
</feature>
<dbReference type="KEGG" id="qsa:O6P43_019341"/>
<feature type="compositionally biased region" description="Low complexity" evidence="2">
    <location>
        <begin position="51"/>
        <end position="66"/>
    </location>
</feature>
<feature type="compositionally biased region" description="Polar residues" evidence="2">
    <location>
        <begin position="85"/>
        <end position="107"/>
    </location>
</feature>
<feature type="coiled-coil region" evidence="1">
    <location>
        <begin position="643"/>
        <end position="677"/>
    </location>
</feature>
<feature type="coiled-coil region" evidence="1">
    <location>
        <begin position="587"/>
        <end position="614"/>
    </location>
</feature>
<gene>
    <name evidence="3" type="ORF">O6P43_019341</name>
</gene>
<accession>A0AAD7LIN0</accession>
<protein>
    <submittedName>
        <fullName evidence="3">GRIP and coiled-coil domain-containing protein 2</fullName>
    </submittedName>
</protein>
<evidence type="ECO:0000313" key="4">
    <source>
        <dbReference type="Proteomes" id="UP001163823"/>
    </source>
</evidence>
<feature type="region of interest" description="Disordered" evidence="2">
    <location>
        <begin position="211"/>
        <end position="233"/>
    </location>
</feature>
<evidence type="ECO:0000256" key="1">
    <source>
        <dbReference type="SAM" id="Coils"/>
    </source>
</evidence>
<proteinExistence type="predicted"/>
<reference evidence="3" key="1">
    <citation type="journal article" date="2023" name="Science">
        <title>Elucidation of the pathway for biosynthesis of saponin adjuvants from the soapbark tree.</title>
        <authorList>
            <person name="Reed J."/>
            <person name="Orme A."/>
            <person name="El-Demerdash A."/>
            <person name="Owen C."/>
            <person name="Martin L.B.B."/>
            <person name="Misra R.C."/>
            <person name="Kikuchi S."/>
            <person name="Rejzek M."/>
            <person name="Martin A.C."/>
            <person name="Harkess A."/>
            <person name="Leebens-Mack J."/>
            <person name="Louveau T."/>
            <person name="Stephenson M.J."/>
            <person name="Osbourn A."/>
        </authorList>
    </citation>
    <scope>NUCLEOTIDE SEQUENCE</scope>
    <source>
        <strain evidence="3">S10</strain>
    </source>
</reference>
<name>A0AAD7LIN0_QUISA</name>
<dbReference type="PANTHER" id="PTHR43939">
    <property type="entry name" value="COILED-COIL DOMAIN-CONTAINING PROTEIN 158"/>
    <property type="match status" value="1"/>
</dbReference>
<comment type="caution">
    <text evidence="3">The sequence shown here is derived from an EMBL/GenBank/DDBJ whole genome shotgun (WGS) entry which is preliminary data.</text>
</comment>
<feature type="compositionally biased region" description="Basic and acidic residues" evidence="2">
    <location>
        <begin position="23"/>
        <end position="35"/>
    </location>
</feature>
<sequence length="2616" mass="292281">MDKNKSRTDLLAAGRKKLQQYRQKKDGKGSGDHGKSSKKSSKPKQHEGDTDATATTSVSTALSQVTDGEVASGVNDSLAIIESQGPHSTGNSLTSDVNVPSVDSSTVPAAHGTGLVKSELDSNTKLALPGKGDTDAAANTSVPTASSQVTDGKVASGVDDSLAIVESAGLHSTGNSSTSDVNVPAVDSSSMPAADGTGVVKTELDTNTNLAIPEEGTNEHHSESLVPNEGESTPNVVADVAQDVSLGTSESFDTDAGARHSHMSVSVNVLPASVDAREDTEVGVETESGDREDQEPNGLDSKQSYRSSDIEIEGDKNHPLSNVGEGAQSPSAIGLVATSIKEASLEVEQLGEVVDVSSSTGEAMSDSFSASAWALPLEDDVSAATPIVTNQYTEILQPLSYEENSESFLGSSYRLNSQEGVQSGVDDMTIQEGHTKQYVPAGSVFQDKSHEGCRDDQVPNSAGRLAVSPVTHVSSVSLSQLIEVVKGLSEEEYDFLLKSRGEVAISDHKASSSTVAEHGLPEILERFKEELFLTNFMKDIFSLQLTEQLQLQMEFDNQCCQSFDEISRRRASLGEVSEKNQGLVDDLAHCQTELHDVDSRRDELQNQFHTAKAETEAFSARILELQNSQESSQKESSVLSAELADCKGLLRALQVENENLNENFASMTEEKKKLVEEKEFHLYANEKLSTELAHFKSLAEGLQVENSNLSGSLSSVTEERSKLEEEIAHISHKIERLSVELTDSKDLVASLQGGNANLTESLAFSADQMKKLEQDKQSIVLENERLSSELISLQEQLSSEKGEHKGFEVDLKEATMRLEQLSEENIFLTSSLDAYKAKLEEISKIHSQLLSEHREFGNQSLGSEEQSRDCEVAMDDEDSQPNSGKWDEGGAAERPPLKLLEQDVCDDSLGFVSLNERLGQVEKILEKLEKAIEVVHSHSASFSRSSGKVPAPAVSKLIQAFESKVHHDEHDVEENDSTEIQPSAESFMLTKGQIENLRALLNQLRLDFKNADALYRGERDGRKIGNAMYKELEDQFEALKGHTYNFEASNIELAVQYEAAKQHMGDIQEQKIDLENRYEALKQDDIRLKAENSELFERLRGYQSKITELHTQMYDIQQSSNEMASVIGKQLENLEKEATEREIVLQQGWNTTVSQIVDTVAELDKSIGEIFATTVSNGSDDGLDLNSRIAASVSAAAKVIEDLQKKLEASSSDHKAICTLYNEANEKCADLLGKNELAIGILHKLYGDLKKLVIEGQNEEEVDLQTDNLSYLLNFSSYEILMKKLENQLIEKLELETVNNELKLELIRKTEEFEELNKKCVDLNGVCKLIEDIQGILKLEDTKIDLNATPLLRLESLVSVLVQKYREVDVQLDLKSKVAELAELNEKIHHLDTLCLQHENEILILKESLSQAGEAIIASRSELHVKKNELEQSEQRVSSIREKLSIAVAKGKGLVVQRDGLKQSLSDASSELERCLQELQLKDTRLCEVETQLKTYAEAGERVEALESELSYIRNSATALRESFLLKDSVLQRIEEILEDLDLPEHFHSRDIIERVDWLARSATGNSLPTNEWDQKSSAEGGSYSDTGFVVMDAWKDDGQLQSISVDDFRTRFQELQSKFYGLAEQNEMLEQSLMERNSLLQRWEELLDRIVMPSHLRTMETEERIEWLGKELAETYLDRDSLQQKVDNIESYCGLLNADLEESQRRVSALEADLKNVTHDREYLSERMEILMHEHESHSEKTVQIELENGKLYNEVTGLQEKLVQKSGVEEQIVSIESKIRKLLELVTNALQESGVNDMVSGSDCIDFLEVSLRKLVENYLTLSSIQPVHDDSVDMHHIEKADATTDEAGSISMLNTRESDAAHLRKDLEEALCELTHLKEERDRNLEKHVSLSGEVESLSRRRDELQALLYQEEQKSVSVREKLNVAVRKGKSLVQQRDSLKQTIEQINNEMEHLKSEINNRDSFLAEYEQKFKDLSSYPDKVRALESESLFLKNRLAETEHNFQEREYTLSMIMNVLSKIEVVGDGNSTDVVKKVEWIGKQCSDLHAVVASLEQESRKSKRASDLLLAELNEVQERNDALQEELMKAADELASLKKEKDLSEAAKLEALSHLEKLSAIHSYERNEQISEFMGLKSVINKLWKGFSEVNKLLSDVSFTDLKLFQNLEVGLESCMKPNNAVDVSVTRGRGGIASRASDNTERFLSLDSWSQFNSHDQFNDNAVTEIFRILGHQLQEFLREFGALEETLNTHSNSVQEQANSLSDLVVTIQREMASQRESCEVMKRDVSKKDGELVALHKNIACLYEACSSLLTEVGKRKVELVGNNLEYGDLIHSKSASLADGELSYSGQAQFFSEEYVKTVADTMLSAVKDFASIKTEVLDANQREIKMTVSKLQRELQEKDIQKDRICMELVNQIKEAEGSVKIYSQDLQSSTTRVHNLEKHVEVIEAERKKLEERVNELQDDRAASTDLQEKIRSLTDLLAAKDQEIEVLMQALDEEEMQMEGLKNKIEELEKVVQLKSIDVENLEASRGKVMKKLSITVSKFDELHQFSASLLSEVENLQSQLQDRDAEISFLRQEVTRCTNDVLLASQMSHRSSDEVFGFLTWFDTILSQ</sequence>
<keyword evidence="1" id="KW-0175">Coiled coil</keyword>
<feature type="coiled-coil region" evidence="1">
    <location>
        <begin position="1057"/>
        <end position="1091"/>
    </location>
</feature>
<feature type="coiled-coil region" evidence="1">
    <location>
        <begin position="1694"/>
        <end position="1721"/>
    </location>
</feature>
<feature type="compositionally biased region" description="Polar residues" evidence="2">
    <location>
        <begin position="137"/>
        <end position="150"/>
    </location>
</feature>
<feature type="region of interest" description="Disordered" evidence="2">
    <location>
        <begin position="269"/>
        <end position="306"/>
    </location>
</feature>
<dbReference type="PANTHER" id="PTHR43939:SF50">
    <property type="entry name" value="NUCLEOPORIN"/>
    <property type="match status" value="1"/>
</dbReference>
<feature type="region of interest" description="Disordered" evidence="2">
    <location>
        <begin position="1"/>
        <end position="153"/>
    </location>
</feature>
<keyword evidence="4" id="KW-1185">Reference proteome</keyword>
<feature type="coiled-coil region" evidence="1">
    <location>
        <begin position="1863"/>
        <end position="1960"/>
    </location>
</feature>
<organism evidence="3 4">
    <name type="scientific">Quillaja saponaria</name>
    <name type="common">Soap bark tree</name>
    <dbReference type="NCBI Taxonomy" id="32244"/>
    <lineage>
        <taxon>Eukaryota</taxon>
        <taxon>Viridiplantae</taxon>
        <taxon>Streptophyta</taxon>
        <taxon>Embryophyta</taxon>
        <taxon>Tracheophyta</taxon>
        <taxon>Spermatophyta</taxon>
        <taxon>Magnoliopsida</taxon>
        <taxon>eudicotyledons</taxon>
        <taxon>Gunneridae</taxon>
        <taxon>Pentapetalae</taxon>
        <taxon>rosids</taxon>
        <taxon>fabids</taxon>
        <taxon>Fabales</taxon>
        <taxon>Quillajaceae</taxon>
        <taxon>Quillaja</taxon>
    </lineage>
</organism>
<feature type="coiled-coil region" evidence="1">
    <location>
        <begin position="1285"/>
        <end position="1319"/>
    </location>
</feature>
<feature type="region of interest" description="Disordered" evidence="2">
    <location>
        <begin position="855"/>
        <end position="892"/>
    </location>
</feature>